<proteinExistence type="predicted"/>
<protein>
    <submittedName>
        <fullName evidence="1">C1</fullName>
    </submittedName>
</protein>
<evidence type="ECO:0000313" key="2">
    <source>
        <dbReference type="Proteomes" id="UP000240275"/>
    </source>
</evidence>
<sequence>MGLRPNKRFINYNDFLMHLMIACSASYRVGSTCFLIACGGSFLSQQLIIFILSSEILQ</sequence>
<accession>Q83033</accession>
<keyword evidence="2" id="KW-1185">Reference proteome</keyword>
<evidence type="ECO:0000313" key="1">
    <source>
        <dbReference type="EMBL" id="AAA51429.1"/>
    </source>
</evidence>
<gene>
    <name evidence="1" type="primary">C1</name>
</gene>
<dbReference type="EMBL" id="L32167">
    <property type="protein sequence ID" value="AAA51429.1"/>
    <property type="molecule type" value="Genomic_DNA"/>
</dbReference>
<dbReference type="GeneID" id="37784995"/>
<dbReference type="KEGG" id="vg:37784995"/>
<reference evidence="1 2" key="1">
    <citation type="submission" date="1994-08" db="EMBL/GenBank/DDBJ databases">
        <title>Nucleotide sequences of two circular single-stranded DNAs associated with banana bunchy top virus.</title>
        <authorList>
            <person name="Wu R.-Y."/>
            <person name="You L.-R."/>
            <person name="Soong T.-S."/>
        </authorList>
    </citation>
    <scope>NUCLEOTIDE SEQUENCE [LARGE SCALE GENOMIC DNA]</scope>
</reference>
<name>Q83033_9VIRU</name>
<dbReference type="RefSeq" id="YP_009508168.1">
    <property type="nucleotide sequence ID" value="NC_038892.1"/>
</dbReference>
<organism evidence="1 2">
    <name type="scientific">Banana bunchy top alphasatellite 1</name>
    <dbReference type="NCBI Taxonomy" id="2169721"/>
    <lineage>
        <taxon>Viruses</taxon>
        <taxon>Viruses incertae sedis</taxon>
        <taxon>Alphasatellitidae</taxon>
        <taxon>Petromoalphasatellitinae</taxon>
        <taxon>Babusatellite</taxon>
        <taxon>Babusatellite musae</taxon>
    </lineage>
</organism>
<dbReference type="Proteomes" id="UP000240275">
    <property type="component" value="Segment"/>
</dbReference>